<evidence type="ECO:0000313" key="3">
    <source>
        <dbReference type="EMBL" id="QHS91504.1"/>
    </source>
</evidence>
<dbReference type="InterPro" id="IPR003121">
    <property type="entry name" value="SWIB_MDM2_domain"/>
</dbReference>
<feature type="domain" description="DM2" evidence="2">
    <location>
        <begin position="148"/>
        <end position="228"/>
    </location>
</feature>
<organism evidence="3">
    <name type="scientific">viral metagenome</name>
    <dbReference type="NCBI Taxonomy" id="1070528"/>
    <lineage>
        <taxon>unclassified sequences</taxon>
        <taxon>metagenomes</taxon>
        <taxon>organismal metagenomes</taxon>
    </lineage>
</organism>
<feature type="region of interest" description="Disordered" evidence="1">
    <location>
        <begin position="122"/>
        <end position="144"/>
    </location>
</feature>
<dbReference type="SUPFAM" id="SSF47592">
    <property type="entry name" value="SWIB/MDM2 domain"/>
    <property type="match status" value="1"/>
</dbReference>
<reference evidence="3" key="1">
    <citation type="journal article" date="2020" name="Nature">
        <title>Giant virus diversity and host interactions through global metagenomics.</title>
        <authorList>
            <person name="Schulz F."/>
            <person name="Roux S."/>
            <person name="Paez-Espino D."/>
            <person name="Jungbluth S."/>
            <person name="Walsh D.A."/>
            <person name="Denef V.J."/>
            <person name="McMahon K.D."/>
            <person name="Konstantinidis K.T."/>
            <person name="Eloe-Fadrosh E.A."/>
            <person name="Kyrpides N.C."/>
            <person name="Woyke T."/>
        </authorList>
    </citation>
    <scope>NUCLEOTIDE SEQUENCE</scope>
    <source>
        <strain evidence="3">GVMAG-M-3300013006-15</strain>
    </source>
</reference>
<accession>A0A6C0BIH0</accession>
<feature type="region of interest" description="Disordered" evidence="1">
    <location>
        <begin position="1"/>
        <end position="29"/>
    </location>
</feature>
<proteinExistence type="predicted"/>
<dbReference type="CDD" id="cd10567">
    <property type="entry name" value="SWIB-MDM2_like"/>
    <property type="match status" value="1"/>
</dbReference>
<dbReference type="Gene3D" id="1.10.245.10">
    <property type="entry name" value="SWIB/MDM2 domain"/>
    <property type="match status" value="1"/>
</dbReference>
<protein>
    <recommendedName>
        <fullName evidence="2">DM2 domain-containing protein</fullName>
    </recommendedName>
</protein>
<dbReference type="AlphaFoldDB" id="A0A6C0BIH0"/>
<dbReference type="PROSITE" id="PS51925">
    <property type="entry name" value="SWIB_MDM2"/>
    <property type="match status" value="1"/>
</dbReference>
<evidence type="ECO:0000259" key="2">
    <source>
        <dbReference type="PROSITE" id="PS51925"/>
    </source>
</evidence>
<feature type="compositionally biased region" description="Polar residues" evidence="1">
    <location>
        <begin position="1"/>
        <end position="12"/>
    </location>
</feature>
<name>A0A6C0BIH0_9ZZZZ</name>
<feature type="compositionally biased region" description="Low complexity" evidence="1">
    <location>
        <begin position="13"/>
        <end position="29"/>
    </location>
</feature>
<dbReference type="EMBL" id="MN739162">
    <property type="protein sequence ID" value="QHS91504.1"/>
    <property type="molecule type" value="Genomic_DNA"/>
</dbReference>
<dbReference type="InterPro" id="IPR036885">
    <property type="entry name" value="SWIB_MDM2_dom_sf"/>
</dbReference>
<evidence type="ECO:0000256" key="1">
    <source>
        <dbReference type="SAM" id="MobiDB-lite"/>
    </source>
</evidence>
<dbReference type="Pfam" id="PF02201">
    <property type="entry name" value="SWIB"/>
    <property type="match status" value="1"/>
</dbReference>
<sequence length="235" mass="24854">MSTKSSVPSNNMSSATPAKKSNAKASKAVAAPVASPAAPVVVPPPAPVVAHTAAAHGKQAAAAPVAPVAVAVPAVVAAVEAVAEEESVVANFAGLLTKFNALRTALNELAPEMKKMEKQVARLEKKAERRRRRKTGADGEKKANPTTVFTKPVEITKELCVFLQLAPGTQISRSDVTRGVMKYAKEHQLTDKQTIKPDATLRKLLGLTEKDNLTILNLQKYLKGHYVKAVVVPTA</sequence>